<organism evidence="2 3">
    <name type="scientific">Bursaphelenchus okinawaensis</name>
    <dbReference type="NCBI Taxonomy" id="465554"/>
    <lineage>
        <taxon>Eukaryota</taxon>
        <taxon>Metazoa</taxon>
        <taxon>Ecdysozoa</taxon>
        <taxon>Nematoda</taxon>
        <taxon>Chromadorea</taxon>
        <taxon>Rhabditida</taxon>
        <taxon>Tylenchina</taxon>
        <taxon>Tylenchomorpha</taxon>
        <taxon>Aphelenchoidea</taxon>
        <taxon>Aphelenchoididae</taxon>
        <taxon>Bursaphelenchus</taxon>
    </lineage>
</organism>
<keyword evidence="3" id="KW-1185">Reference proteome</keyword>
<feature type="coiled-coil region" evidence="1">
    <location>
        <begin position="171"/>
        <end position="205"/>
    </location>
</feature>
<gene>
    <name evidence="2" type="ORF">BOKJ2_LOCUS2387</name>
</gene>
<dbReference type="EMBL" id="CAJFDH010000001">
    <property type="protein sequence ID" value="CAD5207817.1"/>
    <property type="molecule type" value="Genomic_DNA"/>
</dbReference>
<name>A0A811JWX3_9BILA</name>
<sequence>MERYGRQANVKDVINFRVVRPVKLALAPKFRALGNITNNLRNNIKSTAIVAGVAIKVKAKKSATVVSKALVEKTRKLEDKIEVQIAKKEAVKQVYPTEYYAYSNEKLIEVYQQYEARFTAFFEYYLLLVQEQYYFFRIAESQEHDLYQLQCKKNQINLETEQFKELCKNVVDHEDQKLEELKMKKEEKMEEVTDLHNNIDNQLETFYEVLSKIVGKSEASLKENALIGHDLITKQLMIDLLSNNMTADDVLNLRVLSQDIQQLRSRTKDCLAKRSANFVNTSPFFAANVIDDGYSLI</sequence>
<dbReference type="EMBL" id="CAJFCW020000001">
    <property type="protein sequence ID" value="CAG9086675.1"/>
    <property type="molecule type" value="Genomic_DNA"/>
</dbReference>
<reference evidence="2" key="1">
    <citation type="submission" date="2020-09" db="EMBL/GenBank/DDBJ databases">
        <authorList>
            <person name="Kikuchi T."/>
        </authorList>
    </citation>
    <scope>NUCLEOTIDE SEQUENCE</scope>
    <source>
        <strain evidence="2">SH1</strain>
    </source>
</reference>
<accession>A0A811JWX3</accession>
<dbReference type="Proteomes" id="UP000783686">
    <property type="component" value="Unassembled WGS sequence"/>
</dbReference>
<comment type="caution">
    <text evidence="2">The sequence shown here is derived from an EMBL/GenBank/DDBJ whole genome shotgun (WGS) entry which is preliminary data.</text>
</comment>
<dbReference type="AlphaFoldDB" id="A0A811JWX3"/>
<dbReference type="Proteomes" id="UP000614601">
    <property type="component" value="Unassembled WGS sequence"/>
</dbReference>
<evidence type="ECO:0000313" key="2">
    <source>
        <dbReference type="EMBL" id="CAD5207817.1"/>
    </source>
</evidence>
<evidence type="ECO:0000313" key="3">
    <source>
        <dbReference type="Proteomes" id="UP000614601"/>
    </source>
</evidence>
<keyword evidence="1" id="KW-0175">Coiled coil</keyword>
<protein>
    <submittedName>
        <fullName evidence="2">Uncharacterized protein</fullName>
    </submittedName>
</protein>
<proteinExistence type="predicted"/>
<evidence type="ECO:0000256" key="1">
    <source>
        <dbReference type="SAM" id="Coils"/>
    </source>
</evidence>